<evidence type="ECO:0000313" key="3">
    <source>
        <dbReference type="Proteomes" id="UP000239068"/>
    </source>
</evidence>
<organism evidence="2 3">
    <name type="scientific">Polaribacter glomeratus</name>
    <dbReference type="NCBI Taxonomy" id="102"/>
    <lineage>
        <taxon>Bacteria</taxon>
        <taxon>Pseudomonadati</taxon>
        <taxon>Bacteroidota</taxon>
        <taxon>Flavobacteriia</taxon>
        <taxon>Flavobacteriales</taxon>
        <taxon>Flavobacteriaceae</taxon>
    </lineage>
</organism>
<protein>
    <recommendedName>
        <fullName evidence="4">Lipoprotein</fullName>
    </recommendedName>
</protein>
<dbReference type="AlphaFoldDB" id="A0A2S7WHB0"/>
<feature type="signal peptide" evidence="1">
    <location>
        <begin position="1"/>
        <end position="20"/>
    </location>
</feature>
<evidence type="ECO:0000313" key="2">
    <source>
        <dbReference type="EMBL" id="PQJ76681.1"/>
    </source>
</evidence>
<keyword evidence="3" id="KW-1185">Reference proteome</keyword>
<proteinExistence type="predicted"/>
<dbReference type="RefSeq" id="WP_105021997.1">
    <property type="nucleotide sequence ID" value="NZ_MSCM01000002.1"/>
</dbReference>
<name>A0A2S7WHB0_9FLAO</name>
<evidence type="ECO:0008006" key="4">
    <source>
        <dbReference type="Google" id="ProtNLM"/>
    </source>
</evidence>
<accession>A0A2S7WHB0</accession>
<dbReference type="Proteomes" id="UP000239068">
    <property type="component" value="Unassembled WGS sequence"/>
</dbReference>
<gene>
    <name evidence="2" type="ORF">BTO16_12405</name>
</gene>
<keyword evidence="1" id="KW-0732">Signal</keyword>
<evidence type="ECO:0000256" key="1">
    <source>
        <dbReference type="SAM" id="SignalP"/>
    </source>
</evidence>
<dbReference type="OrthoDB" id="881763at2"/>
<sequence>MKPILLKTALLLFVITFLNCENNDPQDQLPPITQTGANTFGAIVDGRVFVPADSPSGIPGTNNFKGLQSFVGNNFINSSGNDKWTVLVGNFEINPSIYLFIYIPSLLNININQTIGKSDGFENSDLPNPHIYCHINGNNNTYLSYENSGLLEFSRIDINKGVYSGTFNVTLKNKNNENDLIEITNGRFDINLNTVNK</sequence>
<dbReference type="EMBL" id="MSCM01000002">
    <property type="protein sequence ID" value="PQJ76681.1"/>
    <property type="molecule type" value="Genomic_DNA"/>
</dbReference>
<reference evidence="2 3" key="1">
    <citation type="submission" date="2016-12" db="EMBL/GenBank/DDBJ databases">
        <title>Trade-off between light-utilization and light-protection in marine flavobacteria.</title>
        <authorList>
            <person name="Kumagai Y."/>
            <person name="Yoshizawa S."/>
            <person name="Kogure K."/>
            <person name="Iwasaki W."/>
        </authorList>
    </citation>
    <scope>NUCLEOTIDE SEQUENCE [LARGE SCALE GENOMIC DNA]</scope>
    <source>
        <strain evidence="2 3">ATCC 43844</strain>
    </source>
</reference>
<feature type="chain" id="PRO_5015438009" description="Lipoprotein" evidence="1">
    <location>
        <begin position="21"/>
        <end position="197"/>
    </location>
</feature>
<comment type="caution">
    <text evidence="2">The sequence shown here is derived from an EMBL/GenBank/DDBJ whole genome shotgun (WGS) entry which is preliminary data.</text>
</comment>